<evidence type="ECO:0000313" key="3">
    <source>
        <dbReference type="EMBL" id="ELP88131.1"/>
    </source>
</evidence>
<dbReference type="Proteomes" id="UP000014680">
    <property type="component" value="Unassembled WGS sequence"/>
</dbReference>
<organism evidence="3 4">
    <name type="scientific">Entamoeba invadens IP1</name>
    <dbReference type="NCBI Taxonomy" id="370355"/>
    <lineage>
        <taxon>Eukaryota</taxon>
        <taxon>Amoebozoa</taxon>
        <taxon>Evosea</taxon>
        <taxon>Archamoebae</taxon>
        <taxon>Mastigamoebida</taxon>
        <taxon>Entamoebidae</taxon>
        <taxon>Entamoeba</taxon>
    </lineage>
</organism>
<dbReference type="InterPro" id="IPR053287">
    <property type="entry name" value="PP2C-like_domain"/>
</dbReference>
<gene>
    <name evidence="3" type="ORF">EIN_223240</name>
</gene>
<dbReference type="Gene3D" id="3.60.40.10">
    <property type="entry name" value="PPM-type phosphatase domain"/>
    <property type="match status" value="1"/>
</dbReference>
<keyword evidence="4" id="KW-1185">Reference proteome</keyword>
<dbReference type="OMA" id="RIQQCAN"/>
<evidence type="ECO:0000313" key="4">
    <source>
        <dbReference type="Proteomes" id="UP000014680"/>
    </source>
</evidence>
<dbReference type="PROSITE" id="PS51746">
    <property type="entry name" value="PPM_2"/>
    <property type="match status" value="1"/>
</dbReference>
<dbReference type="AlphaFoldDB" id="A0A0A1U237"/>
<accession>A0A0A1U237</accession>
<evidence type="ECO:0000259" key="2">
    <source>
        <dbReference type="PROSITE" id="PS51746"/>
    </source>
</evidence>
<dbReference type="OrthoDB" id="2556847at2759"/>
<evidence type="ECO:0000256" key="1">
    <source>
        <dbReference type="SAM" id="MobiDB-lite"/>
    </source>
</evidence>
<protein>
    <recommendedName>
        <fullName evidence="2">PPM-type phosphatase domain-containing protein</fullName>
    </recommendedName>
</protein>
<feature type="region of interest" description="Disordered" evidence="1">
    <location>
        <begin position="382"/>
        <end position="402"/>
    </location>
</feature>
<dbReference type="PANTHER" id="PTHR21586">
    <property type="entry name" value="TIPA"/>
    <property type="match status" value="1"/>
</dbReference>
<feature type="domain" description="PPM-type phosphatase" evidence="2">
    <location>
        <begin position="48"/>
        <end position="325"/>
    </location>
</feature>
<dbReference type="KEGG" id="eiv:EIN_223240"/>
<sequence length="444" mass="48929">MSKFIDFRQHFAKEIKAMSDSPIKPINNLLFSKHIVVDHSSIRSREHSFAMASISTYPIIEGVQQGEPNCDKVGIVRFTNATLIALGDGCGWGTKSSIAARQAVYTSLDTIIEKSQSLTTVKSVAELLVDIAELAQQSIFKTRISSQEGVGTTTLTLSFTFSTLKDKIKTVALCIGDSKLYHYNSKNKTVKSCFGERHKTVDKTSVCLSCLGDAGGGLPALRGSGLLCFDVQENDCLIAATDGMYDNFEPSIIMQKMHAKDALNKILGQRIQQCANLCLCVESLCNYVIEVTEKTRQFHQNNPRQRRPDGLPGKLDHTTIALVCVEKVNKDVGLVDRYEPPQFKTLVPQTQISRVLHSKSFGEKDRVTVVPVKQVGRLTPVECEGTLSPPKPHERGSSGDSTKESLFTLIKHKVGTFTPPKRTPCITSTSVTPRMYRENISDAN</sequence>
<reference evidence="3 4" key="1">
    <citation type="submission" date="2012-10" db="EMBL/GenBank/DDBJ databases">
        <authorList>
            <person name="Zafar N."/>
            <person name="Inman J."/>
            <person name="Hall N."/>
            <person name="Lorenzi H."/>
            <person name="Caler E."/>
        </authorList>
    </citation>
    <scope>NUCLEOTIDE SEQUENCE [LARGE SCALE GENOMIC DNA]</scope>
    <source>
        <strain evidence="3 4">IP1</strain>
    </source>
</reference>
<dbReference type="PANTHER" id="PTHR21586:SF0">
    <property type="entry name" value="PP2C-LIKE DOMAIN-CONTAINING PROTEIN CG9801"/>
    <property type="match status" value="1"/>
</dbReference>
<dbReference type="EMBL" id="KB206756">
    <property type="protein sequence ID" value="ELP88131.1"/>
    <property type="molecule type" value="Genomic_DNA"/>
</dbReference>
<name>A0A0A1U237_ENTIV</name>
<dbReference type="SUPFAM" id="SSF81606">
    <property type="entry name" value="PP2C-like"/>
    <property type="match status" value="1"/>
</dbReference>
<dbReference type="GeneID" id="14887406"/>
<dbReference type="InterPro" id="IPR001932">
    <property type="entry name" value="PPM-type_phosphatase-like_dom"/>
</dbReference>
<dbReference type="InterPro" id="IPR036457">
    <property type="entry name" value="PPM-type-like_dom_sf"/>
</dbReference>
<dbReference type="RefSeq" id="XP_004254902.1">
    <property type="nucleotide sequence ID" value="XM_004254854.1"/>
</dbReference>
<feature type="compositionally biased region" description="Basic and acidic residues" evidence="1">
    <location>
        <begin position="391"/>
        <end position="402"/>
    </location>
</feature>
<proteinExistence type="predicted"/>
<dbReference type="VEuPathDB" id="AmoebaDB:EIN_223240"/>